<dbReference type="OrthoDB" id="3040861at2759"/>
<evidence type="ECO:0000259" key="2">
    <source>
        <dbReference type="Pfam" id="PF20231"/>
    </source>
</evidence>
<dbReference type="Proteomes" id="UP000054144">
    <property type="component" value="Unassembled WGS sequence"/>
</dbReference>
<dbReference type="AlphaFoldDB" id="A0A0D7AC07"/>
<evidence type="ECO:0000313" key="4">
    <source>
        <dbReference type="Proteomes" id="UP000054144"/>
    </source>
</evidence>
<dbReference type="Pfam" id="PF20231">
    <property type="entry name" value="DUF6589"/>
    <property type="match status" value="1"/>
</dbReference>
<dbReference type="InterPro" id="IPR046496">
    <property type="entry name" value="DUF6589"/>
</dbReference>
<name>A0A0D7AC07_9AGAR</name>
<evidence type="ECO:0000256" key="1">
    <source>
        <dbReference type="SAM" id="MobiDB-lite"/>
    </source>
</evidence>
<evidence type="ECO:0000313" key="3">
    <source>
        <dbReference type="EMBL" id="KIY47944.1"/>
    </source>
</evidence>
<dbReference type="EMBL" id="KN881907">
    <property type="protein sequence ID" value="KIY47944.1"/>
    <property type="molecule type" value="Genomic_DNA"/>
</dbReference>
<protein>
    <recommendedName>
        <fullName evidence="2">DUF6589 domain-containing protein</fullName>
    </recommendedName>
</protein>
<accession>A0A0D7AC07</accession>
<feature type="region of interest" description="Disordered" evidence="1">
    <location>
        <begin position="1"/>
        <end position="23"/>
    </location>
</feature>
<reference evidence="3 4" key="1">
    <citation type="journal article" date="2015" name="Fungal Genet. Biol.">
        <title>Evolution of novel wood decay mechanisms in Agaricales revealed by the genome sequences of Fistulina hepatica and Cylindrobasidium torrendii.</title>
        <authorList>
            <person name="Floudas D."/>
            <person name="Held B.W."/>
            <person name="Riley R."/>
            <person name="Nagy L.G."/>
            <person name="Koehler G."/>
            <person name="Ransdell A.S."/>
            <person name="Younus H."/>
            <person name="Chow J."/>
            <person name="Chiniquy J."/>
            <person name="Lipzen A."/>
            <person name="Tritt A."/>
            <person name="Sun H."/>
            <person name="Haridas S."/>
            <person name="LaButti K."/>
            <person name="Ohm R.A."/>
            <person name="Kues U."/>
            <person name="Blanchette R.A."/>
            <person name="Grigoriev I.V."/>
            <person name="Minto R.E."/>
            <person name="Hibbett D.S."/>
        </authorList>
    </citation>
    <scope>NUCLEOTIDE SEQUENCE [LARGE SCALE GENOMIC DNA]</scope>
    <source>
        <strain evidence="3 4">ATCC 64428</strain>
    </source>
</reference>
<feature type="domain" description="DUF6589" evidence="2">
    <location>
        <begin position="312"/>
        <end position="621"/>
    </location>
</feature>
<gene>
    <name evidence="3" type="ORF">FISHEDRAFT_74154</name>
</gene>
<proteinExistence type="predicted"/>
<organism evidence="3 4">
    <name type="scientific">Fistulina hepatica ATCC 64428</name>
    <dbReference type="NCBI Taxonomy" id="1128425"/>
    <lineage>
        <taxon>Eukaryota</taxon>
        <taxon>Fungi</taxon>
        <taxon>Dikarya</taxon>
        <taxon>Basidiomycota</taxon>
        <taxon>Agaricomycotina</taxon>
        <taxon>Agaricomycetes</taxon>
        <taxon>Agaricomycetidae</taxon>
        <taxon>Agaricales</taxon>
        <taxon>Fistulinaceae</taxon>
        <taxon>Fistulina</taxon>
    </lineage>
</organism>
<keyword evidence="4" id="KW-1185">Reference proteome</keyword>
<sequence>MHRSATYSFRSPPPPYPMSPQSHLMNDSPIDRYSVIDTTGTASGRAISAALSVLRRAGISPVQFIAAIYNPDSMVPEYLPFQNSLHNSKSNRLEELLLNLWISGNAIRRRMSAWFRPHVIDSICTDIANEADAAKPLLHVDMSHISPEFIEAWNLESVMDKVFETMPTWTRVLNAATQSKRAAEKNKIRTPTIGRRIVTAQVLHMRSYRSCSIQVMIGLSLWSSGVTRQSLDYLSCASICPSYPTLLSSVPCALNYDNLVISRSVFVEQRPGEPAKVESWTFAMLNELHPGATFDKMLLEPMLARRQSAVDLTMHDIAPTNAQWDSILSQFCVRIMRTLTKHHKQFSNYDSSLDLKYPARRPLPLDTKTQTHCLFLIPHEEASISGQLRVQSNVITQLSFTEDSPFLSLFAWPLFGDLLTIVRARGCLGIRQGDINSWTRAETLQGAAGLGHLVMNLIWGLKQFHSGQIEDPSSLSHFFLLLDKSRLTGAKPDYHSLLSALDQVLDGLILNAWLLECGHDSLEAFAHTQPTSKQLLETAVRILQNFATPLSPELAAQDHVHQNARLLMRDLLYVAVIVDAISDGDFGRVKDCYSPICSIFRSLGCRNYSNEILHWYYNIKNV</sequence>